<keyword evidence="3" id="KW-1185">Reference proteome</keyword>
<name>A0A5B7TSZ0_9FLAO</name>
<dbReference type="KEGG" id="fbe:FF125_16750"/>
<protein>
    <recommendedName>
        <fullName evidence="4">TonB C-terminal domain-containing protein</fullName>
    </recommendedName>
</protein>
<organism evidence="2 3">
    <name type="scientific">Aureibaculum algae</name>
    <dbReference type="NCBI Taxonomy" id="2584122"/>
    <lineage>
        <taxon>Bacteria</taxon>
        <taxon>Pseudomonadati</taxon>
        <taxon>Bacteroidota</taxon>
        <taxon>Flavobacteriia</taxon>
        <taxon>Flavobacteriales</taxon>
        <taxon>Flavobacteriaceae</taxon>
        <taxon>Aureibaculum</taxon>
    </lineage>
</organism>
<evidence type="ECO:0000256" key="1">
    <source>
        <dbReference type="SAM" id="SignalP"/>
    </source>
</evidence>
<evidence type="ECO:0000313" key="2">
    <source>
        <dbReference type="EMBL" id="QCX40009.1"/>
    </source>
</evidence>
<dbReference type="Proteomes" id="UP000306229">
    <property type="component" value="Chromosome"/>
</dbReference>
<dbReference type="EMBL" id="CP040749">
    <property type="protein sequence ID" value="QCX40009.1"/>
    <property type="molecule type" value="Genomic_DNA"/>
</dbReference>
<feature type="signal peptide" evidence="1">
    <location>
        <begin position="1"/>
        <end position="20"/>
    </location>
</feature>
<sequence length="170" mass="19214">MKLKIILTFCIIVISALSYAQNNDKAKDLIVLKKGKLTDGITIKEIKSKKNDVSINDPIITRPPIFETCKSLSDIEEQKDCFTQTLQKFISKKFNTSALTILPTGRHKIDCFFTISNEGEIANIDIYSNYKIAEDEAAKLISKIPNLEPGEINGKPKEISYWLPITFMLQ</sequence>
<proteinExistence type="predicted"/>
<dbReference type="OrthoDB" id="1522859at2"/>
<gene>
    <name evidence="2" type="ORF">FF125_16750</name>
</gene>
<dbReference type="SUPFAM" id="SSF74653">
    <property type="entry name" value="TolA/TonB C-terminal domain"/>
    <property type="match status" value="1"/>
</dbReference>
<evidence type="ECO:0008006" key="4">
    <source>
        <dbReference type="Google" id="ProtNLM"/>
    </source>
</evidence>
<evidence type="ECO:0000313" key="3">
    <source>
        <dbReference type="Proteomes" id="UP000306229"/>
    </source>
</evidence>
<reference evidence="2 3" key="1">
    <citation type="submission" date="2019-05" db="EMBL/GenBank/DDBJ databases">
        <title>Algicella ahnfeltiae gen. nov., sp. nov., a novel marine bacterium of the family Flavobacteriaceae isolated from a red alga.</title>
        <authorList>
            <person name="Nedashkovskaya O.I."/>
            <person name="Kukhlevskiy A.D."/>
            <person name="Kim S.-G."/>
            <person name="Zhukova N.V."/>
            <person name="Mikhailov V.V."/>
        </authorList>
    </citation>
    <scope>NUCLEOTIDE SEQUENCE [LARGE SCALE GENOMIC DNA]</scope>
    <source>
        <strain evidence="2 3">10Alg115</strain>
    </source>
</reference>
<dbReference type="RefSeq" id="WP_138950863.1">
    <property type="nucleotide sequence ID" value="NZ_CP040749.1"/>
</dbReference>
<accession>A0A5B7TSZ0</accession>
<feature type="chain" id="PRO_5022945274" description="TonB C-terminal domain-containing protein" evidence="1">
    <location>
        <begin position="21"/>
        <end position="170"/>
    </location>
</feature>
<dbReference type="AlphaFoldDB" id="A0A5B7TSZ0"/>
<keyword evidence="1" id="KW-0732">Signal</keyword>
<dbReference type="Gene3D" id="3.30.1150.10">
    <property type="match status" value="1"/>
</dbReference>